<protein>
    <recommendedName>
        <fullName evidence="5 6">Ribonuclease Y</fullName>
        <shortName evidence="5">RNase Y</shortName>
        <ecNumber evidence="5 6">3.1.-.-</ecNumber>
    </recommendedName>
</protein>
<dbReference type="HAMAP" id="MF_00335">
    <property type="entry name" value="RNase_Y"/>
    <property type="match status" value="1"/>
</dbReference>
<dbReference type="SMART" id="SM00322">
    <property type="entry name" value="KH"/>
    <property type="match status" value="1"/>
</dbReference>
<feature type="coiled-coil region" evidence="7">
    <location>
        <begin position="11"/>
        <end position="113"/>
    </location>
</feature>
<comment type="caution">
    <text evidence="9">The sequence shown here is derived from an EMBL/GenBank/DDBJ whole genome shotgun (WGS) entry which is preliminary data.</text>
</comment>
<dbReference type="GO" id="GO:0006402">
    <property type="term" value="P:mRNA catabolic process"/>
    <property type="evidence" value="ECO:0007669"/>
    <property type="project" value="UniProtKB-UniRule"/>
</dbReference>
<dbReference type="Proteomes" id="UP000034471">
    <property type="component" value="Unassembled WGS sequence"/>
</dbReference>
<organism evidence="9 10">
    <name type="scientific">Candidatus Roizmanbacteria bacterium GW2011_GWA2_37_7</name>
    <dbReference type="NCBI Taxonomy" id="1618481"/>
    <lineage>
        <taxon>Bacteria</taxon>
        <taxon>Candidatus Roizmaniibacteriota</taxon>
    </lineage>
</organism>
<comment type="function">
    <text evidence="5">Endoribonuclease that initiates mRNA decay.</text>
</comment>
<dbReference type="PROSITE" id="PS51831">
    <property type="entry name" value="HD"/>
    <property type="match status" value="1"/>
</dbReference>
<dbReference type="InterPro" id="IPR004088">
    <property type="entry name" value="KH_dom_type_1"/>
</dbReference>
<dbReference type="GO" id="GO:0005886">
    <property type="term" value="C:plasma membrane"/>
    <property type="evidence" value="ECO:0007669"/>
    <property type="project" value="UniProtKB-UniRule"/>
</dbReference>
<dbReference type="SUPFAM" id="SSF109604">
    <property type="entry name" value="HD-domain/PDEase-like"/>
    <property type="match status" value="1"/>
</dbReference>
<keyword evidence="4 5" id="KW-0694">RNA-binding</keyword>
<keyword evidence="3 5" id="KW-0378">Hydrolase</keyword>
<evidence type="ECO:0000313" key="9">
    <source>
        <dbReference type="EMBL" id="KKQ38918.1"/>
    </source>
</evidence>
<dbReference type="NCBIfam" id="TIGR03319">
    <property type="entry name" value="RNase_Y"/>
    <property type="match status" value="1"/>
</dbReference>
<name>A0A0G0H6M1_9BACT</name>
<evidence type="ECO:0000313" key="10">
    <source>
        <dbReference type="Proteomes" id="UP000034471"/>
    </source>
</evidence>
<dbReference type="EC" id="3.1.-.-" evidence="5 6"/>
<dbReference type="Gene3D" id="1.10.3210.10">
    <property type="entry name" value="Hypothetical protein af1432"/>
    <property type="match status" value="1"/>
</dbReference>
<evidence type="ECO:0000256" key="5">
    <source>
        <dbReference type="HAMAP-Rule" id="MF_00335"/>
    </source>
</evidence>
<dbReference type="PANTHER" id="PTHR12826:SF15">
    <property type="entry name" value="RIBONUCLEASE Y"/>
    <property type="match status" value="1"/>
</dbReference>
<dbReference type="PROSITE" id="PS50084">
    <property type="entry name" value="KH_TYPE_1"/>
    <property type="match status" value="1"/>
</dbReference>
<evidence type="ECO:0000256" key="7">
    <source>
        <dbReference type="SAM" id="Coils"/>
    </source>
</evidence>
<keyword evidence="7" id="KW-0175">Coiled coil</keyword>
<keyword evidence="2 5" id="KW-0255">Endonuclease</keyword>
<dbReference type="AlphaFoldDB" id="A0A0G0H6M1"/>
<dbReference type="STRING" id="1618481.US54_C0001G0043"/>
<dbReference type="SUPFAM" id="SSF54791">
    <property type="entry name" value="Eukaryotic type KH-domain (KH-domain type I)"/>
    <property type="match status" value="1"/>
</dbReference>
<evidence type="ECO:0000256" key="1">
    <source>
        <dbReference type="ARBA" id="ARBA00022722"/>
    </source>
</evidence>
<reference evidence="9 10" key="1">
    <citation type="journal article" date="2015" name="Nature">
        <title>rRNA introns, odd ribosomes, and small enigmatic genomes across a large radiation of phyla.</title>
        <authorList>
            <person name="Brown C.T."/>
            <person name="Hug L.A."/>
            <person name="Thomas B.C."/>
            <person name="Sharon I."/>
            <person name="Castelle C.J."/>
            <person name="Singh A."/>
            <person name="Wilkins M.J."/>
            <person name="Williams K.H."/>
            <person name="Banfield J.F."/>
        </authorList>
    </citation>
    <scope>NUCLEOTIDE SEQUENCE [LARGE SCALE GENOMIC DNA]</scope>
</reference>
<accession>A0A0G0H6M1</accession>
<keyword evidence="1 5" id="KW-0540">Nuclease</keyword>
<dbReference type="NCBIfam" id="TIGR00277">
    <property type="entry name" value="HDIG"/>
    <property type="match status" value="1"/>
</dbReference>
<dbReference type="Pfam" id="PF01966">
    <property type="entry name" value="HD"/>
    <property type="match status" value="1"/>
</dbReference>
<dbReference type="Pfam" id="PF00013">
    <property type="entry name" value="KH_1"/>
    <property type="match status" value="1"/>
</dbReference>
<dbReference type="PANTHER" id="PTHR12826">
    <property type="entry name" value="RIBONUCLEASE Y"/>
    <property type="match status" value="1"/>
</dbReference>
<gene>
    <name evidence="5" type="primary">rny</name>
    <name evidence="9" type="ORF">US54_C0001G0043</name>
</gene>
<dbReference type="InterPro" id="IPR006674">
    <property type="entry name" value="HD_domain"/>
</dbReference>
<dbReference type="Pfam" id="PF12072">
    <property type="entry name" value="RNase_Y_N"/>
    <property type="match status" value="1"/>
</dbReference>
<dbReference type="InterPro" id="IPR003607">
    <property type="entry name" value="HD/PDEase_dom"/>
</dbReference>
<dbReference type="GO" id="GO:0016787">
    <property type="term" value="F:hydrolase activity"/>
    <property type="evidence" value="ECO:0007669"/>
    <property type="project" value="UniProtKB-KW"/>
</dbReference>
<evidence type="ECO:0000256" key="3">
    <source>
        <dbReference type="ARBA" id="ARBA00022801"/>
    </source>
</evidence>
<dbReference type="InterPro" id="IPR004087">
    <property type="entry name" value="KH_dom"/>
</dbReference>
<dbReference type="InterPro" id="IPR036612">
    <property type="entry name" value="KH_dom_type_1_sf"/>
</dbReference>
<evidence type="ECO:0000256" key="6">
    <source>
        <dbReference type="NCBIfam" id="TIGR03319"/>
    </source>
</evidence>
<dbReference type="GO" id="GO:0004521">
    <property type="term" value="F:RNA endonuclease activity"/>
    <property type="evidence" value="ECO:0007669"/>
    <property type="project" value="UniProtKB-UniRule"/>
</dbReference>
<dbReference type="CDD" id="cd22431">
    <property type="entry name" value="KH-I_RNaseY"/>
    <property type="match status" value="1"/>
</dbReference>
<dbReference type="InterPro" id="IPR022711">
    <property type="entry name" value="RNase_Y_N"/>
</dbReference>
<sequence length="484" mass="55652">MLQSLIRSLFQKERQEEMQKVEHKAKELILKANEEALHIKQEAEQTGRKTIQERIELEKRLARKEQNIEEHEKEIQNKEQVLVEKIKQTESKKEEYEKEKDKIIAKLEKIAQMTKDEARKLLLSAWEDKLKGEVAKRVRDSEEQIQASSIEKSKEILMEAMRYGATDYVSEYTLAVIQLPNDDYKGRIIGKDGRNIRAFELSTGVDVDLEEEGIIRISSFDAIRREIARIALEKLIKDGRIQPQRIEEVVHKVKDEVDQTILKAGEDLTHRVGIFNLPNEIIKLLGQFKFRYSYGQNMILHTLEETKIGVALAHELKADVNIVKLGCLLHDIGKVVTDKEGSHVELGVELLNKHRFPKKVVDTVAAHHEDIPFPSIEAVIVYVADAVSGGRPGARHEDFQEYLKRINIIEETAKKQKGVRDVYALQAGRELRVVVRPNEVSDDEATIMATKIKEELETKFDVFPGQIKVTVLREYRAEAVAKYN</sequence>
<feature type="domain" description="HD" evidence="8">
    <location>
        <begin position="298"/>
        <end position="390"/>
    </location>
</feature>
<dbReference type="Gene3D" id="3.30.1370.10">
    <property type="entry name" value="K Homology domain, type 1"/>
    <property type="match status" value="1"/>
</dbReference>
<dbReference type="GO" id="GO:0003723">
    <property type="term" value="F:RNA binding"/>
    <property type="evidence" value="ECO:0007669"/>
    <property type="project" value="UniProtKB-UniRule"/>
</dbReference>
<dbReference type="SMART" id="SM00471">
    <property type="entry name" value="HDc"/>
    <property type="match status" value="1"/>
</dbReference>
<evidence type="ECO:0000259" key="8">
    <source>
        <dbReference type="PROSITE" id="PS51831"/>
    </source>
</evidence>
<dbReference type="InterPro" id="IPR017705">
    <property type="entry name" value="Ribonuclease_Y"/>
</dbReference>
<proteinExistence type="inferred from homology"/>
<dbReference type="EMBL" id="LBTJ01000001">
    <property type="protein sequence ID" value="KKQ38918.1"/>
    <property type="molecule type" value="Genomic_DNA"/>
</dbReference>
<evidence type="ECO:0000256" key="4">
    <source>
        <dbReference type="ARBA" id="ARBA00022884"/>
    </source>
</evidence>
<dbReference type="PATRIC" id="fig|1618481.3.peg.43"/>
<evidence type="ECO:0000256" key="2">
    <source>
        <dbReference type="ARBA" id="ARBA00022759"/>
    </source>
</evidence>
<dbReference type="InterPro" id="IPR006675">
    <property type="entry name" value="HDIG_dom"/>
</dbReference>
<comment type="similarity">
    <text evidence="5">Belongs to the RNase Y family.</text>
</comment>